<dbReference type="GO" id="GO:0016887">
    <property type="term" value="F:ATP hydrolysis activity"/>
    <property type="evidence" value="ECO:0007669"/>
    <property type="project" value="TreeGrafter"/>
</dbReference>
<name>A0A0F7TH69_PENBI</name>
<dbReference type="GO" id="GO:0003777">
    <property type="term" value="F:microtubule motor activity"/>
    <property type="evidence" value="ECO:0007669"/>
    <property type="project" value="InterPro"/>
</dbReference>
<dbReference type="PANTHER" id="PTHR24115">
    <property type="entry name" value="KINESIN-RELATED"/>
    <property type="match status" value="1"/>
</dbReference>
<dbReference type="SMART" id="SM00129">
    <property type="entry name" value="KISc"/>
    <property type="match status" value="1"/>
</dbReference>
<evidence type="ECO:0000256" key="2">
    <source>
        <dbReference type="ARBA" id="ARBA00022840"/>
    </source>
</evidence>
<dbReference type="GO" id="GO:0005874">
    <property type="term" value="C:microtubule"/>
    <property type="evidence" value="ECO:0007669"/>
    <property type="project" value="UniProtKB-KW"/>
</dbReference>
<gene>
    <name evidence="6" type="ORF">PMG11_02110</name>
</gene>
<keyword evidence="3 4" id="KW-0505">Motor protein</keyword>
<feature type="domain" description="Kinesin motor" evidence="5">
    <location>
        <begin position="3"/>
        <end position="445"/>
    </location>
</feature>
<evidence type="ECO:0000256" key="3">
    <source>
        <dbReference type="PROSITE-ProRule" id="PRU00283"/>
    </source>
</evidence>
<dbReference type="OrthoDB" id="3176171at2759"/>
<keyword evidence="2 3" id="KW-0067">ATP-binding</keyword>
<dbReference type="AlphaFoldDB" id="A0A0F7TH69"/>
<dbReference type="PROSITE" id="PS00411">
    <property type="entry name" value="KINESIN_MOTOR_1"/>
    <property type="match status" value="1"/>
</dbReference>
<dbReference type="InterPro" id="IPR036961">
    <property type="entry name" value="Kinesin_motor_dom_sf"/>
</dbReference>
<dbReference type="GO" id="GO:0005524">
    <property type="term" value="F:ATP binding"/>
    <property type="evidence" value="ECO:0007669"/>
    <property type="project" value="UniProtKB-UniRule"/>
</dbReference>
<proteinExistence type="inferred from homology"/>
<accession>A0A0F7TH69</accession>
<dbReference type="InterPro" id="IPR001752">
    <property type="entry name" value="Kinesin_motor_dom"/>
</dbReference>
<dbReference type="InterPro" id="IPR027417">
    <property type="entry name" value="P-loop_NTPase"/>
</dbReference>
<dbReference type="Pfam" id="PF00225">
    <property type="entry name" value="Kinesin"/>
    <property type="match status" value="2"/>
</dbReference>
<feature type="binding site" evidence="3">
    <location>
        <begin position="98"/>
        <end position="105"/>
    </location>
    <ligand>
        <name>ATP</name>
        <dbReference type="ChEBI" id="CHEBI:30616"/>
    </ligand>
</feature>
<dbReference type="EMBL" id="CDHK01000002">
    <property type="protein sequence ID" value="CEJ55880.1"/>
    <property type="molecule type" value="Genomic_DNA"/>
</dbReference>
<evidence type="ECO:0000256" key="4">
    <source>
        <dbReference type="RuleBase" id="RU000394"/>
    </source>
</evidence>
<dbReference type="InterPro" id="IPR027640">
    <property type="entry name" value="Kinesin-like_fam"/>
</dbReference>
<dbReference type="PANTHER" id="PTHR24115:SF799">
    <property type="entry name" value="KINESIN-LIKE PROTEIN"/>
    <property type="match status" value="1"/>
</dbReference>
<dbReference type="Gene3D" id="3.40.850.10">
    <property type="entry name" value="Kinesin motor domain"/>
    <property type="match status" value="1"/>
</dbReference>
<sequence length="449" mass="50095">MQPFRVFARWRSLSADESGHEEIQREITQNNSTLSSISIAAPFQSNSLSNRDQSWSSQPSMTGIFEINDNNETVFNAVVASVLPRVLQGKSSNFFAYGHSGSGKTHTIIGYDYENTENLGLCLASARHLMQELARVNAENTGDQLGIGIRLYELRKNSAFDLLNDHCECFVREGPDGQVYIRGKTEMLKDGKVRVRPIVTKACWNFEDLSRELQRGLKLRATGTSTVHDQSSRTHAVIELEIMTKELLEARDAIVERQSELVPVGKYATDVYLEEQIRAVVLDEKGKYVPNPDYRVDQGRIDAAEARKADFEARVRSAEEHESSLFQSISRRHACLGGKLVFVDLAGSEYYDAKNGSRPNQTAQEKQEGRQINTDLLALKEVIRARAQKLARVPFRSSPLTMVLRQHFQASSDTDSAMILTISPSARDSAATMNTLKYGSLVGVAGDKK</sequence>
<protein>
    <recommendedName>
        <fullName evidence="4">Kinesin-like protein</fullName>
    </recommendedName>
</protein>
<dbReference type="PRINTS" id="PR00380">
    <property type="entry name" value="KINESINHEAVY"/>
</dbReference>
<dbReference type="GO" id="GO:0007018">
    <property type="term" value="P:microtubule-based movement"/>
    <property type="evidence" value="ECO:0007669"/>
    <property type="project" value="InterPro"/>
</dbReference>
<dbReference type="InterPro" id="IPR019821">
    <property type="entry name" value="Kinesin_motor_CS"/>
</dbReference>
<evidence type="ECO:0000313" key="6">
    <source>
        <dbReference type="EMBL" id="CEJ55880.1"/>
    </source>
</evidence>
<dbReference type="SUPFAM" id="SSF52540">
    <property type="entry name" value="P-loop containing nucleoside triphosphate hydrolases"/>
    <property type="match status" value="1"/>
</dbReference>
<keyword evidence="1 3" id="KW-0547">Nucleotide-binding</keyword>
<comment type="similarity">
    <text evidence="3 4">Belongs to the TRAFAC class myosin-kinesin ATPase superfamily. Kinesin family.</text>
</comment>
<dbReference type="GO" id="GO:0008017">
    <property type="term" value="F:microtubule binding"/>
    <property type="evidence" value="ECO:0007669"/>
    <property type="project" value="InterPro"/>
</dbReference>
<dbReference type="Proteomes" id="UP000042958">
    <property type="component" value="Unassembled WGS sequence"/>
</dbReference>
<keyword evidence="4" id="KW-0493">Microtubule</keyword>
<dbReference type="STRING" id="104259.A0A0F7TH69"/>
<dbReference type="PROSITE" id="PS50067">
    <property type="entry name" value="KINESIN_MOTOR_2"/>
    <property type="match status" value="1"/>
</dbReference>
<dbReference type="GO" id="GO:0005871">
    <property type="term" value="C:kinesin complex"/>
    <property type="evidence" value="ECO:0007669"/>
    <property type="project" value="TreeGrafter"/>
</dbReference>
<evidence type="ECO:0000313" key="7">
    <source>
        <dbReference type="Proteomes" id="UP000042958"/>
    </source>
</evidence>
<organism evidence="6 7">
    <name type="scientific">Penicillium brasilianum</name>
    <dbReference type="NCBI Taxonomy" id="104259"/>
    <lineage>
        <taxon>Eukaryota</taxon>
        <taxon>Fungi</taxon>
        <taxon>Dikarya</taxon>
        <taxon>Ascomycota</taxon>
        <taxon>Pezizomycotina</taxon>
        <taxon>Eurotiomycetes</taxon>
        <taxon>Eurotiomycetidae</taxon>
        <taxon>Eurotiales</taxon>
        <taxon>Aspergillaceae</taxon>
        <taxon>Penicillium</taxon>
    </lineage>
</organism>
<keyword evidence="7" id="KW-1185">Reference proteome</keyword>
<reference evidence="7" key="1">
    <citation type="journal article" date="2015" name="Genome Announc.">
        <title>Draft genome sequence of the fungus Penicillium brasilianum MG11.</title>
        <authorList>
            <person name="Horn F."/>
            <person name="Linde J."/>
            <person name="Mattern D.J."/>
            <person name="Walther G."/>
            <person name="Guthke R."/>
            <person name="Brakhage A.A."/>
            <person name="Valiante V."/>
        </authorList>
    </citation>
    <scope>NUCLEOTIDE SEQUENCE [LARGE SCALE GENOMIC DNA]</scope>
    <source>
        <strain evidence="7">MG11</strain>
    </source>
</reference>
<evidence type="ECO:0000259" key="5">
    <source>
        <dbReference type="PROSITE" id="PS50067"/>
    </source>
</evidence>
<evidence type="ECO:0000256" key="1">
    <source>
        <dbReference type="ARBA" id="ARBA00022741"/>
    </source>
</evidence>